<dbReference type="InterPro" id="IPR008979">
    <property type="entry name" value="Galactose-bd-like_sf"/>
</dbReference>
<dbReference type="SUPFAM" id="SSF49785">
    <property type="entry name" value="Galactose-binding domain-like"/>
    <property type="match status" value="1"/>
</dbReference>
<dbReference type="EC" id="3.2.1.23" evidence="3"/>
<dbReference type="InterPro" id="IPR032312">
    <property type="entry name" value="LacZ_4"/>
</dbReference>
<dbReference type="InterPro" id="IPR006101">
    <property type="entry name" value="Glyco_hydro_2"/>
</dbReference>
<dbReference type="InterPro" id="IPR006103">
    <property type="entry name" value="Glyco_hydro_2_cat"/>
</dbReference>
<accession>A0A7S2Y9X0</accession>
<dbReference type="InterPro" id="IPR006104">
    <property type="entry name" value="Glyco_hydro_2_N"/>
</dbReference>
<keyword evidence="5" id="KW-0326">Glycosidase</keyword>
<dbReference type="PRINTS" id="PR00132">
    <property type="entry name" value="GLHYDRLASE2"/>
</dbReference>
<comment type="catalytic activity">
    <reaction evidence="1">
        <text>Hydrolysis of terminal non-reducing beta-D-galactose residues in beta-D-galactosides.</text>
        <dbReference type="EC" id="3.2.1.23"/>
    </reaction>
</comment>
<sequence length="1325" mass="149763">MSDQDPPAASGGTVAVDPVATCESEPAESNTMSKTNRSSTKNSKKKSIFLDRLFRPPLFVQTGELQSDKFGSPLHTHATDRSTFSPLYWTANGNIQDLVYNDLLRFILPTYSKTHWLKFGVVTTSQLLVMMWTFQQAFELEAAGLESQSKMWNALGVIEFIFLLGWIAYIYPTLKALKCDWMNPQITGRHRKPMHVSLGMYSTRRQAREGACQWDLPARPTLPNSNIWRLDSVSPNDKSWQFRLFQNVEQALAFMGKTVGDDGEGREENKWNPIVVPGNWMRQGYDKPIYTNMKYPWTCQPPIIPIKENPTGIYKRKVEIPAEWSVKDGSEYSIILQGVESACYVYWNGKEIGFSKDSRLPCEFDVTPLITRGTNELTVIVIRWSDGSYVEDQDHWWLAGLHRSVELVRRTPKADILQYFVHAKASGELDIQVYCRSPIQEKNQARFLTFALYEDGHVASDDSVGKNVWKAGPCLWEDMVHVAENVDSCSISARIAPIKQWTAETPYLYTLVISLAYDDPKEPRTVHAESCRVGFRTMSIENGQVHVNNRRITVCGVNRHEHDPDNGKVVSIQSMKRDVCLLKQNNFNSVRTSHYPTHSAFYRICDYYGLYVCDEANIETHGMKPMGRLAHCPGWEACFVSRITRLVQRDYNHASVIFWSMGNEAGRGRNFVKARRLVQQLDNSRPIVYESGGALAEGTGRTEITDVVCSMYPSVPRTVDLATRTDDDRPVILCEYSHAMGNSNGNINQYFHEFWSKDSPRLQGGFIWDMIDQGLRVPLNDKGDFYFAYGGDFGDTINDKQFCINGLFTPDRKPHPAVAEVKFLQQPVIFQPLEAYMDSKRLRVSVKGEKGQYDTCIRFVVLNRYTFKDLSNMVWSWQLISNRSEAPIRRNSFQVPSSGHGDVEVDLSSVVSRVIQLEKTRPVGGNSYYLNLRGRLKERTTWAAAGHLLIAQQFPLHFFFEQLEIPSKLTLSLPANAPILSTELTDSLATIFWREQTGKKVLAVFDTNTGALLSYCPQGDNVLEAPLVPNFTRAATDNDRGGMELILDFMFPFSGAKDLYHSVVGGSDFSYFSHWSFSGLSQNSPPNLICHSFVITEIMVGLQYTCLAECHVVHAVWGTILMDASIKYTVYANGQIKISQQISPRRVLRRLASFPRVGLSFQLVPSMFAIQYFGRGPGENYPDRKTSSEMGVYSTSPTEMGFMDYIVPTENGSRSDCEWVCFRSQSGDGVLVVADKNGFSLSALPYSASQLDHATHTYDLPPVENGTSRICVNIDHKIMGVGGDVSWYPTVYPEFLVSSTHTYEYSVLLRPLNKKDEAPLIARSV</sequence>
<dbReference type="InterPro" id="IPR004199">
    <property type="entry name" value="B-gal_small/dom_5"/>
</dbReference>
<dbReference type="SUPFAM" id="SSF49303">
    <property type="entry name" value="beta-Galactosidase/glucuronidase domain"/>
    <property type="match status" value="2"/>
</dbReference>
<dbReference type="InterPro" id="IPR013783">
    <property type="entry name" value="Ig-like_fold"/>
</dbReference>
<evidence type="ECO:0000256" key="6">
    <source>
        <dbReference type="ARBA" id="ARBA00032230"/>
    </source>
</evidence>
<dbReference type="GO" id="GO:0004565">
    <property type="term" value="F:beta-galactosidase activity"/>
    <property type="evidence" value="ECO:0007669"/>
    <property type="project" value="UniProtKB-EC"/>
</dbReference>
<dbReference type="SUPFAM" id="SSF74650">
    <property type="entry name" value="Galactose mutarotase-like"/>
    <property type="match status" value="1"/>
</dbReference>
<dbReference type="InterPro" id="IPR006102">
    <property type="entry name" value="Ig-like_GH2"/>
</dbReference>
<feature type="compositionally biased region" description="Low complexity" evidence="7">
    <location>
        <begin position="29"/>
        <end position="41"/>
    </location>
</feature>
<feature type="domain" description="Beta galactosidase small chain/" evidence="8">
    <location>
        <begin position="995"/>
        <end position="1310"/>
    </location>
</feature>
<dbReference type="GO" id="GO:0005990">
    <property type="term" value="P:lactose catabolic process"/>
    <property type="evidence" value="ECO:0007669"/>
    <property type="project" value="TreeGrafter"/>
</dbReference>
<dbReference type="Pfam" id="PF02929">
    <property type="entry name" value="Bgal_small_N"/>
    <property type="match status" value="1"/>
</dbReference>
<evidence type="ECO:0000259" key="8">
    <source>
        <dbReference type="SMART" id="SM01038"/>
    </source>
</evidence>
<feature type="region of interest" description="Disordered" evidence="7">
    <location>
        <begin position="1"/>
        <end position="43"/>
    </location>
</feature>
<evidence type="ECO:0000256" key="1">
    <source>
        <dbReference type="ARBA" id="ARBA00001412"/>
    </source>
</evidence>
<dbReference type="Gene3D" id="2.70.98.10">
    <property type="match status" value="1"/>
</dbReference>
<dbReference type="Gene3D" id="2.60.120.260">
    <property type="entry name" value="Galactose-binding domain-like"/>
    <property type="match status" value="1"/>
</dbReference>
<dbReference type="InterPro" id="IPR050347">
    <property type="entry name" value="Bact_Beta-galactosidase"/>
</dbReference>
<dbReference type="EMBL" id="HBHT01015501">
    <property type="protein sequence ID" value="CAD9962063.1"/>
    <property type="molecule type" value="Transcribed_RNA"/>
</dbReference>
<evidence type="ECO:0000256" key="3">
    <source>
        <dbReference type="ARBA" id="ARBA00012756"/>
    </source>
</evidence>
<dbReference type="PANTHER" id="PTHR46323">
    <property type="entry name" value="BETA-GALACTOSIDASE"/>
    <property type="match status" value="1"/>
</dbReference>
<comment type="similarity">
    <text evidence="2">Belongs to the glycosyl hydrolase 2 family.</text>
</comment>
<protein>
    <recommendedName>
        <fullName evidence="3">beta-galactosidase</fullName>
        <ecNumber evidence="3">3.2.1.23</ecNumber>
    </recommendedName>
    <alternativeName>
        <fullName evidence="6">Lactase</fullName>
    </alternativeName>
</protein>
<evidence type="ECO:0000256" key="2">
    <source>
        <dbReference type="ARBA" id="ARBA00007401"/>
    </source>
</evidence>
<dbReference type="InterPro" id="IPR011013">
    <property type="entry name" value="Gal_mutarotase_sf_dom"/>
</dbReference>
<dbReference type="InterPro" id="IPR036156">
    <property type="entry name" value="Beta-gal/glucu_dom_sf"/>
</dbReference>
<reference evidence="9" key="1">
    <citation type="submission" date="2021-01" db="EMBL/GenBank/DDBJ databases">
        <authorList>
            <person name="Corre E."/>
            <person name="Pelletier E."/>
            <person name="Niang G."/>
            <person name="Scheremetjew M."/>
            <person name="Finn R."/>
            <person name="Kale V."/>
            <person name="Holt S."/>
            <person name="Cochrane G."/>
            <person name="Meng A."/>
            <person name="Brown T."/>
            <person name="Cohen L."/>
        </authorList>
    </citation>
    <scope>NUCLEOTIDE SEQUENCE</scope>
    <source>
        <strain evidence="9">CCMP125</strain>
    </source>
</reference>
<proteinExistence type="inferred from homology"/>
<gene>
    <name evidence="9" type="ORF">APAL1065_LOCUS10342</name>
</gene>
<dbReference type="Pfam" id="PF02837">
    <property type="entry name" value="Glyco_hydro_2_N"/>
    <property type="match status" value="1"/>
</dbReference>
<dbReference type="GO" id="GO:0009341">
    <property type="term" value="C:beta-galactosidase complex"/>
    <property type="evidence" value="ECO:0007669"/>
    <property type="project" value="InterPro"/>
</dbReference>
<dbReference type="InterPro" id="IPR014718">
    <property type="entry name" value="GH-type_carb-bd"/>
</dbReference>
<dbReference type="Pfam" id="PF00703">
    <property type="entry name" value="Glyco_hydro_2"/>
    <property type="match status" value="1"/>
</dbReference>
<evidence type="ECO:0000256" key="5">
    <source>
        <dbReference type="ARBA" id="ARBA00023295"/>
    </source>
</evidence>
<dbReference type="GO" id="GO:0030246">
    <property type="term" value="F:carbohydrate binding"/>
    <property type="evidence" value="ECO:0007669"/>
    <property type="project" value="InterPro"/>
</dbReference>
<keyword evidence="4" id="KW-0378">Hydrolase</keyword>
<dbReference type="Gene3D" id="2.60.40.10">
    <property type="entry name" value="Immunoglobulins"/>
    <property type="match status" value="2"/>
</dbReference>
<organism evidence="9">
    <name type="scientific">Entomoneis paludosa</name>
    <dbReference type="NCBI Taxonomy" id="265537"/>
    <lineage>
        <taxon>Eukaryota</taxon>
        <taxon>Sar</taxon>
        <taxon>Stramenopiles</taxon>
        <taxon>Ochrophyta</taxon>
        <taxon>Bacillariophyta</taxon>
        <taxon>Bacillariophyceae</taxon>
        <taxon>Bacillariophycidae</taxon>
        <taxon>Entomoneidaceae</taxon>
        <taxon>Entomoneis</taxon>
    </lineage>
</organism>
<dbReference type="Pfam" id="PF16353">
    <property type="entry name" value="LacZ_4"/>
    <property type="match status" value="1"/>
</dbReference>
<dbReference type="SMART" id="SM01038">
    <property type="entry name" value="Bgal_small_N"/>
    <property type="match status" value="1"/>
</dbReference>
<evidence type="ECO:0000256" key="7">
    <source>
        <dbReference type="SAM" id="MobiDB-lite"/>
    </source>
</evidence>
<dbReference type="Gene3D" id="3.20.20.80">
    <property type="entry name" value="Glycosidases"/>
    <property type="match status" value="1"/>
</dbReference>
<dbReference type="PANTHER" id="PTHR46323:SF2">
    <property type="entry name" value="BETA-GALACTOSIDASE"/>
    <property type="match status" value="1"/>
</dbReference>
<name>A0A7S2Y9X0_9STRA</name>
<evidence type="ECO:0000313" key="9">
    <source>
        <dbReference type="EMBL" id="CAD9962063.1"/>
    </source>
</evidence>
<evidence type="ECO:0000256" key="4">
    <source>
        <dbReference type="ARBA" id="ARBA00022801"/>
    </source>
</evidence>
<dbReference type="SUPFAM" id="SSF51445">
    <property type="entry name" value="(Trans)glycosidases"/>
    <property type="match status" value="1"/>
</dbReference>
<dbReference type="Pfam" id="PF02836">
    <property type="entry name" value="Glyco_hydro_2_C"/>
    <property type="match status" value="1"/>
</dbReference>
<dbReference type="InterPro" id="IPR017853">
    <property type="entry name" value="GH"/>
</dbReference>